<feature type="compositionally biased region" description="Basic and acidic residues" evidence="1">
    <location>
        <begin position="134"/>
        <end position="144"/>
    </location>
</feature>
<reference evidence="2" key="1">
    <citation type="submission" date="2019-03" db="EMBL/GenBank/DDBJ databases">
        <title>WGS assembly of Setaria viridis.</title>
        <authorList>
            <person name="Huang P."/>
            <person name="Jenkins J."/>
            <person name="Grimwood J."/>
            <person name="Barry K."/>
            <person name="Healey A."/>
            <person name="Mamidi S."/>
            <person name="Sreedasyam A."/>
            <person name="Shu S."/>
            <person name="Feldman M."/>
            <person name="Wu J."/>
            <person name="Yu Y."/>
            <person name="Chen C."/>
            <person name="Johnson J."/>
            <person name="Rokhsar D."/>
            <person name="Baxter I."/>
            <person name="Schmutz J."/>
            <person name="Brutnell T."/>
            <person name="Kellogg E."/>
        </authorList>
    </citation>
    <scope>NUCLEOTIDE SEQUENCE [LARGE SCALE GENOMIC DNA]</scope>
</reference>
<dbReference type="Proteomes" id="UP000298652">
    <property type="component" value="Chromosome 9"/>
</dbReference>
<dbReference type="EMBL" id="CM016560">
    <property type="protein sequence ID" value="TKV94782.1"/>
    <property type="molecule type" value="Genomic_DNA"/>
</dbReference>
<proteinExistence type="predicted"/>
<feature type="region of interest" description="Disordered" evidence="1">
    <location>
        <begin position="90"/>
        <end position="144"/>
    </location>
</feature>
<feature type="region of interest" description="Disordered" evidence="1">
    <location>
        <begin position="44"/>
        <end position="70"/>
    </location>
</feature>
<evidence type="ECO:0000256" key="1">
    <source>
        <dbReference type="SAM" id="MobiDB-lite"/>
    </source>
</evidence>
<protein>
    <submittedName>
        <fullName evidence="2">Uncharacterized protein</fullName>
    </submittedName>
</protein>
<evidence type="ECO:0000313" key="3">
    <source>
        <dbReference type="Proteomes" id="UP000298652"/>
    </source>
</evidence>
<dbReference type="AlphaFoldDB" id="A0A4U6T475"/>
<accession>A0A4U6T475</accession>
<dbReference type="Gramene" id="TKV94782">
    <property type="protein sequence ID" value="TKV94782"/>
    <property type="gene ID" value="SEVIR_9G318700v2"/>
</dbReference>
<evidence type="ECO:0000313" key="2">
    <source>
        <dbReference type="EMBL" id="TKV94782.1"/>
    </source>
</evidence>
<name>A0A4U6T475_SETVI</name>
<gene>
    <name evidence="2" type="ORF">SEVIR_9G318700v2</name>
</gene>
<sequence>MAELKKVAPRLWLRLPTLKNSLPPRCDCTETDSGGLWRSRAWLDGGGAAAHGSDGGGPRRGMGRRPASGPCVAWDGVAVSIASMRGLEASWAGAGGGPRRRGQGGATSQAGPGGGARSGTSRGQEAISPGRSYGRREKEGNGEE</sequence>
<keyword evidence="3" id="KW-1185">Reference proteome</keyword>
<organism evidence="2 3">
    <name type="scientific">Setaria viridis</name>
    <name type="common">Green bristlegrass</name>
    <name type="synonym">Setaria italica subsp. viridis</name>
    <dbReference type="NCBI Taxonomy" id="4556"/>
    <lineage>
        <taxon>Eukaryota</taxon>
        <taxon>Viridiplantae</taxon>
        <taxon>Streptophyta</taxon>
        <taxon>Embryophyta</taxon>
        <taxon>Tracheophyta</taxon>
        <taxon>Spermatophyta</taxon>
        <taxon>Magnoliopsida</taxon>
        <taxon>Liliopsida</taxon>
        <taxon>Poales</taxon>
        <taxon>Poaceae</taxon>
        <taxon>PACMAD clade</taxon>
        <taxon>Panicoideae</taxon>
        <taxon>Panicodae</taxon>
        <taxon>Paniceae</taxon>
        <taxon>Cenchrinae</taxon>
        <taxon>Setaria</taxon>
    </lineage>
</organism>
<feature type="compositionally biased region" description="Gly residues" evidence="1">
    <location>
        <begin position="44"/>
        <end position="60"/>
    </location>
</feature>